<name>A0A6A1UK25_9ROSI</name>
<sequence>MAIRTNYLPEDVVTDILSRLPVNSLVRFSCVCQSWSSLLENPGFVTTHLNHSSNQGSHLLLVNEKRSPTACSFSWTSNELLDVSVKKVVEIAYIVGSCKGLICISNDDSAVIIIWNPATRDYKFLPMPRLFPKYPFEPWLCQSFGFHLMDYKVVRIVSSCKTEIDGRPVPSKVEVYSATAGCWKTINATLPYYYMEQKCSVIVKGVPYWLAQEPIYGLDHEAHLNDFVLSFDMGKEVFWQMDLPKAQGWDDMYMDKGITKKLGIYNESLAMMYFYFPYRMEEVPQLIEFWAMEDHGHADQCWSKVLRIGPIIDSLYTVIPLGCWKNQVVMIRLPPYEPHMPPYEEELLLYDPNTEGVKELASYSGMAPITCWTYVESLLPVNQ</sequence>
<organism evidence="2 3">
    <name type="scientific">Morella rubra</name>
    <name type="common">Chinese bayberry</name>
    <dbReference type="NCBI Taxonomy" id="262757"/>
    <lineage>
        <taxon>Eukaryota</taxon>
        <taxon>Viridiplantae</taxon>
        <taxon>Streptophyta</taxon>
        <taxon>Embryophyta</taxon>
        <taxon>Tracheophyta</taxon>
        <taxon>Spermatophyta</taxon>
        <taxon>Magnoliopsida</taxon>
        <taxon>eudicotyledons</taxon>
        <taxon>Gunneridae</taxon>
        <taxon>Pentapetalae</taxon>
        <taxon>rosids</taxon>
        <taxon>fabids</taxon>
        <taxon>Fagales</taxon>
        <taxon>Myricaceae</taxon>
        <taxon>Morella</taxon>
    </lineage>
</organism>
<dbReference type="NCBIfam" id="TIGR01640">
    <property type="entry name" value="F_box_assoc_1"/>
    <property type="match status" value="1"/>
</dbReference>
<evidence type="ECO:0000313" key="2">
    <source>
        <dbReference type="EMBL" id="KAB1200506.1"/>
    </source>
</evidence>
<feature type="domain" description="F-box" evidence="1">
    <location>
        <begin position="2"/>
        <end position="49"/>
    </location>
</feature>
<dbReference type="InterPro" id="IPR050796">
    <property type="entry name" value="SCF_F-box_component"/>
</dbReference>
<dbReference type="Pfam" id="PF00646">
    <property type="entry name" value="F-box"/>
    <property type="match status" value="1"/>
</dbReference>
<dbReference type="PANTHER" id="PTHR31672:SF13">
    <property type="entry name" value="F-BOX PROTEIN CPR30-LIKE"/>
    <property type="match status" value="1"/>
</dbReference>
<dbReference type="Proteomes" id="UP000516437">
    <property type="component" value="Unassembled WGS sequence"/>
</dbReference>
<dbReference type="OrthoDB" id="1932945at2759"/>
<dbReference type="SMART" id="SM00256">
    <property type="entry name" value="FBOX"/>
    <property type="match status" value="1"/>
</dbReference>
<evidence type="ECO:0000313" key="3">
    <source>
        <dbReference type="Proteomes" id="UP000516437"/>
    </source>
</evidence>
<dbReference type="Pfam" id="PF07734">
    <property type="entry name" value="FBA_1"/>
    <property type="match status" value="1"/>
</dbReference>
<dbReference type="InterPro" id="IPR036047">
    <property type="entry name" value="F-box-like_dom_sf"/>
</dbReference>
<proteinExistence type="predicted"/>
<dbReference type="SUPFAM" id="SSF81383">
    <property type="entry name" value="F-box domain"/>
    <property type="match status" value="1"/>
</dbReference>
<dbReference type="PROSITE" id="PS50181">
    <property type="entry name" value="FBOX"/>
    <property type="match status" value="1"/>
</dbReference>
<dbReference type="CDD" id="cd22157">
    <property type="entry name" value="F-box_AtFBW1-like"/>
    <property type="match status" value="1"/>
</dbReference>
<comment type="caution">
    <text evidence="2">The sequence shown here is derived from an EMBL/GenBank/DDBJ whole genome shotgun (WGS) entry which is preliminary data.</text>
</comment>
<dbReference type="PANTHER" id="PTHR31672">
    <property type="entry name" value="BNACNNG10540D PROTEIN"/>
    <property type="match status" value="1"/>
</dbReference>
<evidence type="ECO:0000259" key="1">
    <source>
        <dbReference type="PROSITE" id="PS50181"/>
    </source>
</evidence>
<keyword evidence="3" id="KW-1185">Reference proteome</keyword>
<gene>
    <name evidence="2" type="ORF">CJ030_MR0G007045</name>
</gene>
<dbReference type="InterPro" id="IPR001810">
    <property type="entry name" value="F-box_dom"/>
</dbReference>
<dbReference type="InterPro" id="IPR017451">
    <property type="entry name" value="F-box-assoc_interact_dom"/>
</dbReference>
<protein>
    <submittedName>
        <fullName evidence="2">Putative F-box only protein 9</fullName>
    </submittedName>
</protein>
<reference evidence="2 3" key="1">
    <citation type="journal article" date="2019" name="Plant Biotechnol. J.">
        <title>The red bayberry genome and genetic basis of sex determination.</title>
        <authorList>
            <person name="Jia H.M."/>
            <person name="Jia H.J."/>
            <person name="Cai Q.L."/>
            <person name="Wang Y."/>
            <person name="Zhao H.B."/>
            <person name="Yang W.F."/>
            <person name="Wang G.Y."/>
            <person name="Li Y.H."/>
            <person name="Zhan D.L."/>
            <person name="Shen Y.T."/>
            <person name="Niu Q.F."/>
            <person name="Chang L."/>
            <person name="Qiu J."/>
            <person name="Zhao L."/>
            <person name="Xie H.B."/>
            <person name="Fu W.Y."/>
            <person name="Jin J."/>
            <person name="Li X.W."/>
            <person name="Jiao Y."/>
            <person name="Zhou C.C."/>
            <person name="Tu T."/>
            <person name="Chai C.Y."/>
            <person name="Gao J.L."/>
            <person name="Fan L.J."/>
            <person name="van de Weg E."/>
            <person name="Wang J.Y."/>
            <person name="Gao Z.S."/>
        </authorList>
    </citation>
    <scope>NUCLEOTIDE SEQUENCE [LARGE SCALE GENOMIC DNA]</scope>
    <source>
        <tissue evidence="2">Leaves</tissue>
    </source>
</reference>
<accession>A0A6A1UK25</accession>
<dbReference type="Gene3D" id="1.20.1280.50">
    <property type="match status" value="1"/>
</dbReference>
<dbReference type="EMBL" id="RXIC02000155">
    <property type="protein sequence ID" value="KAB1200506.1"/>
    <property type="molecule type" value="Genomic_DNA"/>
</dbReference>
<dbReference type="InterPro" id="IPR006527">
    <property type="entry name" value="F-box-assoc_dom_typ1"/>
</dbReference>
<dbReference type="AlphaFoldDB" id="A0A6A1UK25"/>